<reference evidence="3 4" key="1">
    <citation type="submission" date="2019-11" db="EMBL/GenBank/DDBJ databases">
        <title>Whole genome sequence of Oryza granulata.</title>
        <authorList>
            <person name="Li W."/>
        </authorList>
    </citation>
    <scope>NUCLEOTIDE SEQUENCE [LARGE SCALE GENOMIC DNA]</scope>
    <source>
        <strain evidence="4">cv. Menghai</strain>
        <tissue evidence="3">Leaf</tissue>
    </source>
</reference>
<feature type="region of interest" description="Disordered" evidence="1">
    <location>
        <begin position="222"/>
        <end position="243"/>
    </location>
</feature>
<feature type="compositionally biased region" description="Basic residues" evidence="1">
    <location>
        <begin position="27"/>
        <end position="41"/>
    </location>
</feature>
<dbReference type="EMBL" id="SPHZ02000004">
    <property type="protein sequence ID" value="KAF0922073.1"/>
    <property type="molecule type" value="Genomic_DNA"/>
</dbReference>
<comment type="caution">
    <text evidence="3">The sequence shown here is derived from an EMBL/GenBank/DDBJ whole genome shotgun (WGS) entry which is preliminary data.</text>
</comment>
<dbReference type="Pfam" id="PF03732">
    <property type="entry name" value="Retrotrans_gag"/>
    <property type="match status" value="1"/>
</dbReference>
<protein>
    <recommendedName>
        <fullName evidence="2">Retrotransposon gag domain-containing protein</fullName>
    </recommendedName>
</protein>
<gene>
    <name evidence="3" type="ORF">E2562_024646</name>
</gene>
<feature type="region of interest" description="Disordered" evidence="1">
    <location>
        <begin position="1"/>
        <end position="69"/>
    </location>
</feature>
<dbReference type="Proteomes" id="UP000479710">
    <property type="component" value="Unassembled WGS sequence"/>
</dbReference>
<evidence type="ECO:0000313" key="4">
    <source>
        <dbReference type="Proteomes" id="UP000479710"/>
    </source>
</evidence>
<dbReference type="OrthoDB" id="690704at2759"/>
<evidence type="ECO:0000313" key="3">
    <source>
        <dbReference type="EMBL" id="KAF0922073.1"/>
    </source>
</evidence>
<keyword evidence="4" id="KW-1185">Reference proteome</keyword>
<feature type="compositionally biased region" description="Polar residues" evidence="1">
    <location>
        <begin position="11"/>
        <end position="22"/>
    </location>
</feature>
<feature type="domain" description="Retrotransposon gag" evidence="2">
    <location>
        <begin position="122"/>
        <end position="185"/>
    </location>
</feature>
<name>A0A6G1EDQ3_9ORYZ</name>
<feature type="compositionally biased region" description="Acidic residues" evidence="1">
    <location>
        <begin position="50"/>
        <end position="62"/>
    </location>
</feature>
<evidence type="ECO:0000259" key="2">
    <source>
        <dbReference type="Pfam" id="PF03732"/>
    </source>
</evidence>
<dbReference type="AlphaFoldDB" id="A0A6G1EDQ3"/>
<feature type="compositionally biased region" description="Basic and acidic residues" evidence="1">
    <location>
        <begin position="231"/>
        <end position="243"/>
    </location>
</feature>
<proteinExistence type="predicted"/>
<evidence type="ECO:0000256" key="1">
    <source>
        <dbReference type="SAM" id="MobiDB-lite"/>
    </source>
</evidence>
<organism evidence="3 4">
    <name type="scientific">Oryza meyeriana var. granulata</name>
    <dbReference type="NCBI Taxonomy" id="110450"/>
    <lineage>
        <taxon>Eukaryota</taxon>
        <taxon>Viridiplantae</taxon>
        <taxon>Streptophyta</taxon>
        <taxon>Embryophyta</taxon>
        <taxon>Tracheophyta</taxon>
        <taxon>Spermatophyta</taxon>
        <taxon>Magnoliopsida</taxon>
        <taxon>Liliopsida</taxon>
        <taxon>Poales</taxon>
        <taxon>Poaceae</taxon>
        <taxon>BOP clade</taxon>
        <taxon>Oryzoideae</taxon>
        <taxon>Oryzeae</taxon>
        <taxon>Oryzinae</taxon>
        <taxon>Oryza</taxon>
        <taxon>Oryza meyeriana</taxon>
    </lineage>
</organism>
<dbReference type="InterPro" id="IPR005162">
    <property type="entry name" value="Retrotrans_gag_dom"/>
</dbReference>
<sequence length="243" mass="27587">MAHDNQENEEIGNNSVDESQAPNCGGRRGRGHGRGRGRGRHNQAELSNQLEDEDMVAEEDDDHLAAESKAAHATRAVRGMTLTRWMSMRLDTFDGLGTPVNAADWLRKMEKYMNGSKMTAEDKQLRAKYYPESFRDRMSDELNHIQWGSKTVDEYEREFSNIVRFVPTVASDEREKTRRFFRGLNARYREVMGRNPPTVYLNAVKEARGMDIELQITAAQKNHSGNAAGGDQKRVHQEGGKNS</sequence>
<accession>A0A6G1EDQ3</accession>